<dbReference type="AlphaFoldDB" id="A0A9Q3HDA6"/>
<organism evidence="1 2">
    <name type="scientific">Austropuccinia psidii MF-1</name>
    <dbReference type="NCBI Taxonomy" id="1389203"/>
    <lineage>
        <taxon>Eukaryota</taxon>
        <taxon>Fungi</taxon>
        <taxon>Dikarya</taxon>
        <taxon>Basidiomycota</taxon>
        <taxon>Pucciniomycotina</taxon>
        <taxon>Pucciniomycetes</taxon>
        <taxon>Pucciniales</taxon>
        <taxon>Sphaerophragmiaceae</taxon>
        <taxon>Austropuccinia</taxon>
    </lineage>
</organism>
<evidence type="ECO:0000313" key="1">
    <source>
        <dbReference type="EMBL" id="MBW0498444.1"/>
    </source>
</evidence>
<dbReference type="Proteomes" id="UP000765509">
    <property type="component" value="Unassembled WGS sequence"/>
</dbReference>
<keyword evidence="2" id="KW-1185">Reference proteome</keyword>
<evidence type="ECO:0000313" key="2">
    <source>
        <dbReference type="Proteomes" id="UP000765509"/>
    </source>
</evidence>
<protein>
    <submittedName>
        <fullName evidence="1">Uncharacterized protein</fullName>
    </submittedName>
</protein>
<proteinExistence type="predicted"/>
<sequence length="123" mass="13654">MLVMLGDKHTENAFLLCNHSNHAARGDPSQDTLVRIPLLLMMIKAFLSGNVLHNPKLVDRNAFRQLAPFPQVSNFPPPLQGRHPMVASLLDWSKGIIPPMKYGDGKRTLKLGLIITHGIQISN</sequence>
<reference evidence="1" key="1">
    <citation type="submission" date="2021-03" db="EMBL/GenBank/DDBJ databases">
        <title>Draft genome sequence of rust myrtle Austropuccinia psidii MF-1, a brazilian biotype.</title>
        <authorList>
            <person name="Quecine M.C."/>
            <person name="Pachon D.M.R."/>
            <person name="Bonatelli M.L."/>
            <person name="Correr F.H."/>
            <person name="Franceschini L.M."/>
            <person name="Leite T.F."/>
            <person name="Margarido G.R.A."/>
            <person name="Almeida C.A."/>
            <person name="Ferrarezi J.A."/>
            <person name="Labate C.A."/>
        </authorList>
    </citation>
    <scope>NUCLEOTIDE SEQUENCE</scope>
    <source>
        <strain evidence="1">MF-1</strain>
    </source>
</reference>
<accession>A0A9Q3HDA6</accession>
<gene>
    <name evidence="1" type="ORF">O181_038159</name>
</gene>
<name>A0A9Q3HDA6_9BASI</name>
<dbReference type="EMBL" id="AVOT02014728">
    <property type="protein sequence ID" value="MBW0498444.1"/>
    <property type="molecule type" value="Genomic_DNA"/>
</dbReference>
<comment type="caution">
    <text evidence="1">The sequence shown here is derived from an EMBL/GenBank/DDBJ whole genome shotgun (WGS) entry which is preliminary data.</text>
</comment>